<organism evidence="1 2">
    <name type="scientific">Burkholderia stagnalis</name>
    <dbReference type="NCBI Taxonomy" id="1503054"/>
    <lineage>
        <taxon>Bacteria</taxon>
        <taxon>Pseudomonadati</taxon>
        <taxon>Pseudomonadota</taxon>
        <taxon>Betaproteobacteria</taxon>
        <taxon>Burkholderiales</taxon>
        <taxon>Burkholderiaceae</taxon>
        <taxon>Burkholderia</taxon>
        <taxon>Burkholderia cepacia complex</taxon>
    </lineage>
</organism>
<dbReference type="Proteomes" id="UP000473470">
    <property type="component" value="Unassembled WGS sequence"/>
</dbReference>
<dbReference type="EMBL" id="VZOK01000004">
    <property type="protein sequence ID" value="KAB0640596.1"/>
    <property type="molecule type" value="Genomic_DNA"/>
</dbReference>
<comment type="caution">
    <text evidence="1">The sequence shown here is derived from an EMBL/GenBank/DDBJ whole genome shotgun (WGS) entry which is preliminary data.</text>
</comment>
<evidence type="ECO:0000313" key="1">
    <source>
        <dbReference type="EMBL" id="KAB0640596.1"/>
    </source>
</evidence>
<sequence>MILYGGARKSRADDEPHNTEPLGWSPGAAGNGKSLDHREDSQQVKVMAMAMCLWSVVSLFQARMQARTISFPDASYFESGDGAIPLLIG</sequence>
<evidence type="ECO:0000313" key="2">
    <source>
        <dbReference type="Proteomes" id="UP000473470"/>
    </source>
</evidence>
<proteinExistence type="predicted"/>
<gene>
    <name evidence="1" type="ORF">F7R25_03635</name>
</gene>
<accession>A0A6L3N2T7</accession>
<name>A0A6L3N2T7_9BURK</name>
<protein>
    <submittedName>
        <fullName evidence="1">Uncharacterized protein</fullName>
    </submittedName>
</protein>
<reference evidence="1 2" key="1">
    <citation type="submission" date="2019-09" db="EMBL/GenBank/DDBJ databases">
        <title>Draft genome sequences of 48 bacterial type strains from the CCUG.</title>
        <authorList>
            <person name="Tunovic T."/>
            <person name="Pineiro-Iglesias B."/>
            <person name="Unosson C."/>
            <person name="Inganas E."/>
            <person name="Ohlen M."/>
            <person name="Cardew S."/>
            <person name="Jensie-Markopoulos S."/>
            <person name="Salva-Serra F."/>
            <person name="Jaen-Luchoro D."/>
            <person name="Karlsson R."/>
            <person name="Svensson-Stadler L."/>
            <person name="Chun J."/>
            <person name="Moore E."/>
        </authorList>
    </citation>
    <scope>NUCLEOTIDE SEQUENCE [LARGE SCALE GENOMIC DNA]</scope>
    <source>
        <strain evidence="1 2">CCUG 65686</strain>
    </source>
</reference>
<dbReference type="AlphaFoldDB" id="A0A6L3N2T7"/>